<reference evidence="1" key="1">
    <citation type="journal article" date="2015" name="Nature">
        <title>Complex archaea that bridge the gap between prokaryotes and eukaryotes.</title>
        <authorList>
            <person name="Spang A."/>
            <person name="Saw J.H."/>
            <person name="Jorgensen S.L."/>
            <person name="Zaremba-Niedzwiedzka K."/>
            <person name="Martijn J."/>
            <person name="Lind A.E."/>
            <person name="van Eijk R."/>
            <person name="Schleper C."/>
            <person name="Guy L."/>
            <person name="Ettema T.J."/>
        </authorList>
    </citation>
    <scope>NUCLEOTIDE SEQUENCE</scope>
</reference>
<comment type="caution">
    <text evidence="1">The sequence shown here is derived from an EMBL/GenBank/DDBJ whole genome shotgun (WGS) entry which is preliminary data.</text>
</comment>
<name>A0A0F9DRD3_9ZZZZ</name>
<dbReference type="EMBL" id="LAZR01027866">
    <property type="protein sequence ID" value="KKL64368.1"/>
    <property type="molecule type" value="Genomic_DNA"/>
</dbReference>
<accession>A0A0F9DRD3</accession>
<proteinExistence type="predicted"/>
<sequence length="52" mass="5525">MKILASGNATKFCVSIRRESKSDPSARNVLERITTAVQGAMPTDNCVIGSAE</sequence>
<dbReference type="AlphaFoldDB" id="A0A0F9DRD3"/>
<organism evidence="1">
    <name type="scientific">marine sediment metagenome</name>
    <dbReference type="NCBI Taxonomy" id="412755"/>
    <lineage>
        <taxon>unclassified sequences</taxon>
        <taxon>metagenomes</taxon>
        <taxon>ecological metagenomes</taxon>
    </lineage>
</organism>
<protein>
    <submittedName>
        <fullName evidence="1">Uncharacterized protein</fullName>
    </submittedName>
</protein>
<gene>
    <name evidence="1" type="ORF">LCGC14_2165720</name>
</gene>
<evidence type="ECO:0000313" key="1">
    <source>
        <dbReference type="EMBL" id="KKL64368.1"/>
    </source>
</evidence>